<evidence type="ECO:0000313" key="1">
    <source>
        <dbReference type="Proteomes" id="UP000887572"/>
    </source>
</evidence>
<keyword evidence="1" id="KW-1185">Reference proteome</keyword>
<proteinExistence type="predicted"/>
<accession>A0A914H8T8</accession>
<organism evidence="1 2">
    <name type="scientific">Globodera rostochiensis</name>
    <name type="common">Golden nematode worm</name>
    <name type="synonym">Heterodera rostochiensis</name>
    <dbReference type="NCBI Taxonomy" id="31243"/>
    <lineage>
        <taxon>Eukaryota</taxon>
        <taxon>Metazoa</taxon>
        <taxon>Ecdysozoa</taxon>
        <taxon>Nematoda</taxon>
        <taxon>Chromadorea</taxon>
        <taxon>Rhabditida</taxon>
        <taxon>Tylenchina</taxon>
        <taxon>Tylenchomorpha</taxon>
        <taxon>Tylenchoidea</taxon>
        <taxon>Heteroderidae</taxon>
        <taxon>Heteroderinae</taxon>
        <taxon>Globodera</taxon>
    </lineage>
</organism>
<dbReference type="AlphaFoldDB" id="A0A914H8T8"/>
<name>A0A914H8T8_GLORO</name>
<dbReference type="Proteomes" id="UP000887572">
    <property type="component" value="Unplaced"/>
</dbReference>
<sequence>MNPSEEMRLLRARIAQLNGNKRSIRQPPQARKALRAEFEHQKLVKDHKALQTKMEKYQKEQQQNISNLQKTVAA</sequence>
<protein>
    <submittedName>
        <fullName evidence="2">Uncharacterized protein</fullName>
    </submittedName>
</protein>
<reference evidence="2" key="1">
    <citation type="submission" date="2022-11" db="UniProtKB">
        <authorList>
            <consortium name="WormBaseParasite"/>
        </authorList>
    </citation>
    <scope>IDENTIFICATION</scope>
</reference>
<evidence type="ECO:0000313" key="2">
    <source>
        <dbReference type="WBParaSite" id="Gr19_v10_g14297.t1"/>
    </source>
</evidence>
<dbReference type="WBParaSite" id="Gr19_v10_g14297.t1">
    <property type="protein sequence ID" value="Gr19_v10_g14297.t1"/>
    <property type="gene ID" value="Gr19_v10_g14297"/>
</dbReference>